<dbReference type="InterPro" id="IPR036318">
    <property type="entry name" value="FAD-bd_PCMH-like_sf"/>
</dbReference>
<evidence type="ECO:0000259" key="4">
    <source>
        <dbReference type="PROSITE" id="PS51387"/>
    </source>
</evidence>
<dbReference type="Pfam" id="PF03450">
    <property type="entry name" value="CO_deh_flav_C"/>
    <property type="match status" value="1"/>
</dbReference>
<dbReference type="Pfam" id="PF00941">
    <property type="entry name" value="FAD_binding_5"/>
    <property type="match status" value="1"/>
</dbReference>
<dbReference type="PROSITE" id="PS51387">
    <property type="entry name" value="FAD_PCMH"/>
    <property type="match status" value="1"/>
</dbReference>
<dbReference type="InterPro" id="IPR002346">
    <property type="entry name" value="Mopterin_DH_FAD-bd"/>
</dbReference>
<accession>A0ABR7HSP7</accession>
<evidence type="ECO:0000313" key="6">
    <source>
        <dbReference type="Proteomes" id="UP000660021"/>
    </source>
</evidence>
<evidence type="ECO:0000256" key="1">
    <source>
        <dbReference type="ARBA" id="ARBA00022630"/>
    </source>
</evidence>
<keyword evidence="1" id="KW-0285">Flavoprotein</keyword>
<organism evidence="5 6">
    <name type="scientific">Pseudoflavonifractor hominis</name>
    <dbReference type="NCBI Taxonomy" id="2763059"/>
    <lineage>
        <taxon>Bacteria</taxon>
        <taxon>Bacillati</taxon>
        <taxon>Bacillota</taxon>
        <taxon>Clostridia</taxon>
        <taxon>Eubacteriales</taxon>
        <taxon>Oscillospiraceae</taxon>
        <taxon>Pseudoflavonifractor</taxon>
    </lineage>
</organism>
<dbReference type="Gene3D" id="3.30.43.10">
    <property type="entry name" value="Uridine Diphospho-n-acetylenolpyruvylglucosamine Reductase, domain 2"/>
    <property type="match status" value="1"/>
</dbReference>
<dbReference type="InterPro" id="IPR016169">
    <property type="entry name" value="FAD-bd_PCMH_sub2"/>
</dbReference>
<dbReference type="Gene3D" id="3.30.465.10">
    <property type="match status" value="1"/>
</dbReference>
<dbReference type="Proteomes" id="UP000660021">
    <property type="component" value="Unassembled WGS sequence"/>
</dbReference>
<keyword evidence="3" id="KW-0560">Oxidoreductase</keyword>
<sequence>MQKLSYLKPQTLKEALGYLKEYGEKVKPYAGGTDLMVQLREGSSRLKDVEYLMDVQALPELRGIEVREDSIRIGAMTSHTEVNESEVLRKHVPFLSIASSTVGSTQIRNKGTVGGNICNASPAADTLSPFVALNARLVVVSVDGEREVMVKDAMEKAGKLKLAPHEMVTSILIDRIDDYSTAFIKLGRRKALAISRMNAAVALKMENGVIAAARIAPGCVFSTPDRVEKAEALIVGKAPSAALFEEAGKAVSEEMIARTGIRWSTEYKKPVIEALIQRALCRAAGLPED</sequence>
<evidence type="ECO:0000256" key="3">
    <source>
        <dbReference type="ARBA" id="ARBA00023002"/>
    </source>
</evidence>
<dbReference type="PANTHER" id="PTHR42659:SF2">
    <property type="entry name" value="XANTHINE DEHYDROGENASE SUBUNIT C-RELATED"/>
    <property type="match status" value="1"/>
</dbReference>
<keyword evidence="6" id="KW-1185">Reference proteome</keyword>
<dbReference type="PANTHER" id="PTHR42659">
    <property type="entry name" value="XANTHINE DEHYDROGENASE SUBUNIT C-RELATED"/>
    <property type="match status" value="1"/>
</dbReference>
<dbReference type="Gene3D" id="3.30.390.50">
    <property type="entry name" value="CO dehydrogenase flavoprotein, C-terminal domain"/>
    <property type="match status" value="1"/>
</dbReference>
<evidence type="ECO:0000313" key="5">
    <source>
        <dbReference type="EMBL" id="MBC5730472.1"/>
    </source>
</evidence>
<dbReference type="InterPro" id="IPR051312">
    <property type="entry name" value="Diverse_Substr_Oxidored"/>
</dbReference>
<name>A0ABR7HSP7_9FIRM</name>
<keyword evidence="2" id="KW-0274">FAD</keyword>
<comment type="caution">
    <text evidence="5">The sequence shown here is derived from an EMBL/GenBank/DDBJ whole genome shotgun (WGS) entry which is preliminary data.</text>
</comment>
<proteinExistence type="predicted"/>
<dbReference type="InterPro" id="IPR005107">
    <property type="entry name" value="CO_DH_flav_C"/>
</dbReference>
<protein>
    <submittedName>
        <fullName evidence="5">FAD binding domain-containing protein</fullName>
    </submittedName>
</protein>
<dbReference type="InterPro" id="IPR016166">
    <property type="entry name" value="FAD-bd_PCMH"/>
</dbReference>
<dbReference type="InterPro" id="IPR036683">
    <property type="entry name" value="CO_DH_flav_C_dom_sf"/>
</dbReference>
<reference evidence="5 6" key="1">
    <citation type="submission" date="2020-08" db="EMBL/GenBank/DDBJ databases">
        <title>Genome public.</title>
        <authorList>
            <person name="Liu C."/>
            <person name="Sun Q."/>
        </authorList>
    </citation>
    <scope>NUCLEOTIDE SEQUENCE [LARGE SCALE GENOMIC DNA]</scope>
    <source>
        <strain evidence="5 6">New-38</strain>
    </source>
</reference>
<dbReference type="SMART" id="SM01092">
    <property type="entry name" value="CO_deh_flav_C"/>
    <property type="match status" value="1"/>
</dbReference>
<dbReference type="RefSeq" id="WP_186963363.1">
    <property type="nucleotide sequence ID" value="NZ_JACOPR010000003.1"/>
</dbReference>
<dbReference type="SUPFAM" id="SSF55447">
    <property type="entry name" value="CO dehydrogenase flavoprotein C-terminal domain-like"/>
    <property type="match status" value="1"/>
</dbReference>
<dbReference type="EMBL" id="JACOPR010000003">
    <property type="protein sequence ID" value="MBC5730472.1"/>
    <property type="molecule type" value="Genomic_DNA"/>
</dbReference>
<dbReference type="SUPFAM" id="SSF56176">
    <property type="entry name" value="FAD-binding/transporter-associated domain-like"/>
    <property type="match status" value="1"/>
</dbReference>
<feature type="domain" description="FAD-binding PCMH-type" evidence="4">
    <location>
        <begin position="1"/>
        <end position="178"/>
    </location>
</feature>
<gene>
    <name evidence="5" type="ORF">H8S34_06450</name>
</gene>
<evidence type="ECO:0000256" key="2">
    <source>
        <dbReference type="ARBA" id="ARBA00022827"/>
    </source>
</evidence>
<dbReference type="InterPro" id="IPR016167">
    <property type="entry name" value="FAD-bd_PCMH_sub1"/>
</dbReference>